<name>A9UT68_MONBE</name>
<organism evidence="1 2">
    <name type="scientific">Monosiga brevicollis</name>
    <name type="common">Choanoflagellate</name>
    <dbReference type="NCBI Taxonomy" id="81824"/>
    <lineage>
        <taxon>Eukaryota</taxon>
        <taxon>Choanoflagellata</taxon>
        <taxon>Craspedida</taxon>
        <taxon>Salpingoecidae</taxon>
        <taxon>Monosiga</taxon>
    </lineage>
</organism>
<dbReference type="InParanoid" id="A9UT68"/>
<dbReference type="InterPro" id="IPR011053">
    <property type="entry name" value="Single_hybrid_motif"/>
</dbReference>
<proteinExistence type="predicted"/>
<evidence type="ECO:0000313" key="1">
    <source>
        <dbReference type="EMBL" id="EDQ91440.1"/>
    </source>
</evidence>
<dbReference type="AlphaFoldDB" id="A9UT68"/>
<dbReference type="PANTHER" id="PTHR13651">
    <property type="entry name" value="PROTEIN ABITRAM"/>
    <property type="match status" value="1"/>
</dbReference>
<dbReference type="EMBL" id="CH991545">
    <property type="protein sequence ID" value="EDQ91440.1"/>
    <property type="molecule type" value="Genomic_DNA"/>
</dbReference>
<accession>A9UT68</accession>
<dbReference type="GeneID" id="5888911"/>
<dbReference type="Proteomes" id="UP000001357">
    <property type="component" value="Unassembled WGS sequence"/>
</dbReference>
<protein>
    <submittedName>
        <fullName evidence="1">Uncharacterized protein</fullName>
    </submittedName>
</protein>
<reference evidence="1 2" key="1">
    <citation type="journal article" date="2008" name="Nature">
        <title>The genome of the choanoflagellate Monosiga brevicollis and the origin of metazoans.</title>
        <authorList>
            <consortium name="JGI Sequencing"/>
            <person name="King N."/>
            <person name="Westbrook M.J."/>
            <person name="Young S.L."/>
            <person name="Kuo A."/>
            <person name="Abedin M."/>
            <person name="Chapman J."/>
            <person name="Fairclough S."/>
            <person name="Hellsten U."/>
            <person name="Isogai Y."/>
            <person name="Letunic I."/>
            <person name="Marr M."/>
            <person name="Pincus D."/>
            <person name="Putnam N."/>
            <person name="Rokas A."/>
            <person name="Wright K.J."/>
            <person name="Zuzow R."/>
            <person name="Dirks W."/>
            <person name="Good M."/>
            <person name="Goodstein D."/>
            <person name="Lemons D."/>
            <person name="Li W."/>
            <person name="Lyons J.B."/>
            <person name="Morris A."/>
            <person name="Nichols S."/>
            <person name="Richter D.J."/>
            <person name="Salamov A."/>
            <person name="Bork P."/>
            <person name="Lim W.A."/>
            <person name="Manning G."/>
            <person name="Miller W.T."/>
            <person name="McGinnis W."/>
            <person name="Shapiro H."/>
            <person name="Tjian R."/>
            <person name="Grigoriev I.V."/>
            <person name="Rokhsar D."/>
        </authorList>
    </citation>
    <scope>NUCLEOTIDE SEQUENCE [LARGE SCALE GENOMIC DNA]</scope>
    <source>
        <strain evidence="2">MX1 / ATCC 50154</strain>
    </source>
</reference>
<dbReference type="SUPFAM" id="SSF51230">
    <property type="entry name" value="Single hybrid motif"/>
    <property type="match status" value="1"/>
</dbReference>
<gene>
    <name evidence="1" type="ORF">MONBRDRAFT_23368</name>
</gene>
<keyword evidence="2" id="KW-1185">Reference proteome</keyword>
<sequence>MPPPMDVAPVDVPLEKPTPLYLRSSKQRYLQKDHRVQSETIVSFSYKCPGFPDRASNSVSGKNKRGAQQIKRGDPLGLIRLASGEEVTVASPCPGKLVDINTILVENPQLLKSHVCFA</sequence>
<evidence type="ECO:0000313" key="2">
    <source>
        <dbReference type="Proteomes" id="UP000001357"/>
    </source>
</evidence>
<dbReference type="RefSeq" id="XP_001743862.1">
    <property type="nucleotide sequence ID" value="XM_001743810.1"/>
</dbReference>
<dbReference type="PANTHER" id="PTHR13651:SF0">
    <property type="entry name" value="PROTEIN ABITRAM"/>
    <property type="match status" value="1"/>
</dbReference>
<dbReference type="STRING" id="81824.A9UT68"/>
<dbReference type="KEGG" id="mbr:MONBRDRAFT_23368"/>
<dbReference type="InterPro" id="IPR039169">
    <property type="entry name" value="Abitram"/>
</dbReference>